<dbReference type="PANTHER" id="PTHR43394:SF1">
    <property type="entry name" value="ATP-BINDING CASSETTE SUB-FAMILY B MEMBER 10, MITOCHONDRIAL"/>
    <property type="match status" value="1"/>
</dbReference>
<dbReference type="GO" id="GO:0015421">
    <property type="term" value="F:ABC-type oligopeptide transporter activity"/>
    <property type="evidence" value="ECO:0007669"/>
    <property type="project" value="TreeGrafter"/>
</dbReference>
<keyword evidence="5 11" id="KW-0067">ATP-binding</keyword>
<evidence type="ECO:0000256" key="6">
    <source>
        <dbReference type="ARBA" id="ARBA00022989"/>
    </source>
</evidence>
<keyword evidence="3 8" id="KW-0812">Transmembrane</keyword>
<evidence type="ECO:0000259" key="10">
    <source>
        <dbReference type="PROSITE" id="PS50929"/>
    </source>
</evidence>
<evidence type="ECO:0000259" key="9">
    <source>
        <dbReference type="PROSITE" id="PS50893"/>
    </source>
</evidence>
<dbReference type="Proteomes" id="UP000626844">
    <property type="component" value="Unassembled WGS sequence"/>
</dbReference>
<evidence type="ECO:0000256" key="7">
    <source>
        <dbReference type="ARBA" id="ARBA00023136"/>
    </source>
</evidence>
<dbReference type="Gene3D" id="1.20.1560.10">
    <property type="entry name" value="ABC transporter type 1, transmembrane domain"/>
    <property type="match status" value="2"/>
</dbReference>
<gene>
    <name evidence="11" type="ORF">IC621_04145</name>
</gene>
<feature type="domain" description="ABC transmembrane type-1" evidence="10">
    <location>
        <begin position="33"/>
        <end position="426"/>
    </location>
</feature>
<accession>A0A926RWC1</accession>
<keyword evidence="4" id="KW-0547">Nucleotide-binding</keyword>
<protein>
    <submittedName>
        <fullName evidence="11">ABC transporter ATP-binding protein</fullName>
    </submittedName>
</protein>
<proteinExistence type="predicted"/>
<evidence type="ECO:0000256" key="1">
    <source>
        <dbReference type="ARBA" id="ARBA00004651"/>
    </source>
</evidence>
<comment type="caution">
    <text evidence="11">The sequence shown here is derived from an EMBL/GenBank/DDBJ whole genome shotgun (WGS) entry which is preliminary data.</text>
</comment>
<evidence type="ECO:0000313" key="11">
    <source>
        <dbReference type="EMBL" id="MBD1379415.1"/>
    </source>
</evidence>
<dbReference type="Pfam" id="PF00005">
    <property type="entry name" value="ABC_tran"/>
    <property type="match status" value="1"/>
</dbReference>
<dbReference type="SMART" id="SM00382">
    <property type="entry name" value="AAA"/>
    <property type="match status" value="1"/>
</dbReference>
<keyword evidence="6 8" id="KW-1133">Transmembrane helix</keyword>
<dbReference type="CDD" id="cd03254">
    <property type="entry name" value="ABCC_Glucan_exporter_like"/>
    <property type="match status" value="1"/>
</dbReference>
<dbReference type="PROSITE" id="PS50893">
    <property type="entry name" value="ABC_TRANSPORTER_2"/>
    <property type="match status" value="1"/>
</dbReference>
<feature type="transmembrane region" description="Helical" evidence="8">
    <location>
        <begin position="180"/>
        <end position="200"/>
    </location>
</feature>
<dbReference type="GO" id="GO:0005524">
    <property type="term" value="F:ATP binding"/>
    <property type="evidence" value="ECO:0007669"/>
    <property type="project" value="UniProtKB-KW"/>
</dbReference>
<feature type="domain" description="ABC transporter" evidence="9">
    <location>
        <begin position="461"/>
        <end position="695"/>
    </location>
</feature>
<evidence type="ECO:0000256" key="3">
    <source>
        <dbReference type="ARBA" id="ARBA00022692"/>
    </source>
</evidence>
<keyword evidence="7 8" id="KW-0472">Membrane</keyword>
<dbReference type="PANTHER" id="PTHR43394">
    <property type="entry name" value="ATP-DEPENDENT PERMEASE MDL1, MITOCHONDRIAL"/>
    <property type="match status" value="1"/>
</dbReference>
<dbReference type="InterPro" id="IPR011527">
    <property type="entry name" value="ABC1_TM_dom"/>
</dbReference>
<dbReference type="InterPro" id="IPR027417">
    <property type="entry name" value="P-loop_NTPase"/>
</dbReference>
<dbReference type="PROSITE" id="PS50929">
    <property type="entry name" value="ABC_TM1F"/>
    <property type="match status" value="1"/>
</dbReference>
<dbReference type="SUPFAM" id="SSF90123">
    <property type="entry name" value="ABC transporter transmembrane region"/>
    <property type="match status" value="1"/>
</dbReference>
<name>A0A926RWC1_9BACI</name>
<feature type="transmembrane region" description="Helical" evidence="8">
    <location>
        <begin position="258"/>
        <end position="277"/>
    </location>
</feature>
<feature type="transmembrane region" description="Helical" evidence="8">
    <location>
        <begin position="283"/>
        <end position="301"/>
    </location>
</feature>
<feature type="transmembrane region" description="Helical" evidence="8">
    <location>
        <begin position="32"/>
        <end position="53"/>
    </location>
</feature>
<dbReference type="GO" id="GO:0005886">
    <property type="term" value="C:plasma membrane"/>
    <property type="evidence" value="ECO:0007669"/>
    <property type="project" value="UniProtKB-SubCell"/>
</dbReference>
<keyword evidence="2" id="KW-0813">Transport</keyword>
<dbReference type="SUPFAM" id="SSF52540">
    <property type="entry name" value="P-loop containing nucleoside triphosphate hydrolases"/>
    <property type="match status" value="1"/>
</dbReference>
<comment type="subcellular location">
    <subcellularLocation>
        <location evidence="1">Cell membrane</location>
        <topology evidence="1">Multi-pass membrane protein</topology>
    </subcellularLocation>
</comment>
<evidence type="ECO:0000313" key="12">
    <source>
        <dbReference type="Proteomes" id="UP000626844"/>
    </source>
</evidence>
<dbReference type="InterPro" id="IPR036640">
    <property type="entry name" value="ABC1_TM_sf"/>
</dbReference>
<dbReference type="GO" id="GO:0016887">
    <property type="term" value="F:ATP hydrolysis activity"/>
    <property type="evidence" value="ECO:0007669"/>
    <property type="project" value="InterPro"/>
</dbReference>
<dbReference type="Pfam" id="PF00664">
    <property type="entry name" value="ABC_membrane"/>
    <property type="match status" value="1"/>
</dbReference>
<dbReference type="FunFam" id="3.40.50.300:FF:000287">
    <property type="entry name" value="Multidrug ABC transporter ATP-binding protein"/>
    <property type="match status" value="1"/>
</dbReference>
<organism evidence="11 12">
    <name type="scientific">Metabacillus arenae</name>
    <dbReference type="NCBI Taxonomy" id="2771434"/>
    <lineage>
        <taxon>Bacteria</taxon>
        <taxon>Bacillati</taxon>
        <taxon>Bacillota</taxon>
        <taxon>Bacilli</taxon>
        <taxon>Bacillales</taxon>
        <taxon>Bacillaceae</taxon>
        <taxon>Metabacillus</taxon>
    </lineage>
</organism>
<dbReference type="InterPro" id="IPR003439">
    <property type="entry name" value="ABC_transporter-like_ATP-bd"/>
</dbReference>
<dbReference type="Gene3D" id="3.40.50.300">
    <property type="entry name" value="P-loop containing nucleotide triphosphate hydrolases"/>
    <property type="match status" value="1"/>
</dbReference>
<dbReference type="EMBL" id="JACXAI010000003">
    <property type="protein sequence ID" value="MBD1379415.1"/>
    <property type="molecule type" value="Genomic_DNA"/>
</dbReference>
<evidence type="ECO:0000256" key="2">
    <source>
        <dbReference type="ARBA" id="ARBA00022448"/>
    </source>
</evidence>
<dbReference type="CDD" id="cd18544">
    <property type="entry name" value="ABC_6TM_TmrA_like"/>
    <property type="match status" value="1"/>
</dbReference>
<dbReference type="InterPro" id="IPR003593">
    <property type="entry name" value="AAA+_ATPase"/>
</dbReference>
<evidence type="ECO:0000256" key="5">
    <source>
        <dbReference type="ARBA" id="ARBA00022840"/>
    </source>
</evidence>
<feature type="transmembrane region" description="Helical" evidence="8">
    <location>
        <begin position="362"/>
        <end position="384"/>
    </location>
</feature>
<evidence type="ECO:0000256" key="4">
    <source>
        <dbReference type="ARBA" id="ARBA00022741"/>
    </source>
</evidence>
<keyword evidence="12" id="KW-1185">Reference proteome</keyword>
<dbReference type="AlphaFoldDB" id="A0A926RWC1"/>
<evidence type="ECO:0000256" key="8">
    <source>
        <dbReference type="SAM" id="Phobius"/>
    </source>
</evidence>
<reference evidence="11" key="1">
    <citation type="submission" date="2020-09" db="EMBL/GenBank/DDBJ databases">
        <title>A novel bacterium of genus Bacillus, isolated from South China Sea.</title>
        <authorList>
            <person name="Huang H."/>
            <person name="Mo K."/>
            <person name="Hu Y."/>
        </authorList>
    </citation>
    <scope>NUCLEOTIDE SEQUENCE</scope>
    <source>
        <strain evidence="11">IB182487</strain>
    </source>
</reference>
<dbReference type="InterPro" id="IPR039421">
    <property type="entry name" value="Type_1_exporter"/>
</dbReference>
<sequence length="716" mass="81611">MNNKRDKKNVNLSDTQLLSKILAFAKPYWKRILISILLTGFIVIASLAQPYIIKIAIDTYINGIYSPMVVVEESNANKLKEEMNQQKIPYEETASNQEKIYFRIKEPISATELVESAQEAAIVSIENTHFLVHGWNKGLSSTENYQLEKNEVRIDGELYPAIRLSSNEIDQFRNNDYKGLILLGILYFVVITSSSGLMYFQQNTLQFTGQSIIFDIRQTIFKHLSKMSIAYYGKHSIGRLVTRITHDVEALNQLYSQVIVNLIKEMLILIGIILIMLHMSLKLTLISLIVIPAVAVTTFYFKTVMRKAQRYIRLILSRLNSFLAENLSGMNIIQLFAREEKQLERFNELNDEHYRAGMRQTVLNSIFNPSIGFFGNISLALLVWYGGRNVLDGAITFGIVYAFTHYLRQFFEPLRALADQFNQIQAALASAERIFETLDSKPTILNPIHPKHYGENIRGEIEFQHVSFAYKNEEWVLNDLNFSIKPGETVGIVGETGAGKSSIIQLVNRFYDIQKGSITLDGINIKDVPLSELRKHIGIIQQDGFVFSGTVFDNIRLNNRHITNEEIIKAAQSVNIDAFFRSLPQQYETMLGEQGTVLSTGQNQLLSFLRAIIADPVVLILDEATANIDTETEAVVQQTLKRISRQRTTIIIAHRLSTIQDADKIIVLNKGKIVEMGNHRELLKNKQAYYQLCKSHNKSKSSRIRHKIDLVSKTYD</sequence>